<organism evidence="11 12">
    <name type="scientific">Marinomonas mediterranea (strain ATCC 700492 / JCM 21426 / NBRC 103028 / MMB-1)</name>
    <dbReference type="NCBI Taxonomy" id="717774"/>
    <lineage>
        <taxon>Bacteria</taxon>
        <taxon>Pseudomonadati</taxon>
        <taxon>Pseudomonadota</taxon>
        <taxon>Gammaproteobacteria</taxon>
        <taxon>Oceanospirillales</taxon>
        <taxon>Oceanospirillaceae</taxon>
        <taxon>Marinomonas</taxon>
    </lineage>
</organism>
<keyword evidence="4" id="KW-0057">Aromatic amino acid biosynthesis</keyword>
<comment type="pathway">
    <text evidence="1">Amino-acid biosynthesis; L-phenylalanine biosynthesis; phenylpyruvate from prephenate: step 1/1.</text>
</comment>
<evidence type="ECO:0000313" key="12">
    <source>
        <dbReference type="Proteomes" id="UP000001062"/>
    </source>
</evidence>
<dbReference type="PROSITE" id="PS51671">
    <property type="entry name" value="ACT"/>
    <property type="match status" value="1"/>
</dbReference>
<dbReference type="Pfam" id="PF00800">
    <property type="entry name" value="PDT"/>
    <property type="match status" value="1"/>
</dbReference>
<dbReference type="NCBIfam" id="NF008866">
    <property type="entry name" value="PRK11899.1"/>
    <property type="match status" value="1"/>
</dbReference>
<dbReference type="AlphaFoldDB" id="F2K2F4"/>
<dbReference type="InterPro" id="IPR002912">
    <property type="entry name" value="ACT_dom"/>
</dbReference>
<dbReference type="InterPro" id="IPR001086">
    <property type="entry name" value="Preph_deHydtase"/>
</dbReference>
<evidence type="ECO:0000256" key="2">
    <source>
        <dbReference type="ARBA" id="ARBA00013147"/>
    </source>
</evidence>
<evidence type="ECO:0000256" key="7">
    <source>
        <dbReference type="ARBA" id="ARBA00047848"/>
    </source>
</evidence>
<dbReference type="InterPro" id="IPR045865">
    <property type="entry name" value="ACT-like_dom_sf"/>
</dbReference>
<reference evidence="11 12" key="1">
    <citation type="journal article" date="2012" name="Stand. Genomic Sci.">
        <title>Complete genome sequence of the melanogenic marine bacterium Marinomonas mediterranea type strain (MMB-1(T)).</title>
        <authorList>
            <person name="Lucas-Elio P."/>
            <person name="Goodwin L."/>
            <person name="Woyke T."/>
            <person name="Pitluck S."/>
            <person name="Nolan M."/>
            <person name="Kyrpides N.C."/>
            <person name="Detter J.C."/>
            <person name="Copeland A."/>
            <person name="Teshima H."/>
            <person name="Bruce D."/>
            <person name="Detter C."/>
            <person name="Tapia R."/>
            <person name="Han S."/>
            <person name="Land M.L."/>
            <person name="Ivanova N."/>
            <person name="Mikhailova N."/>
            <person name="Johnston A.W."/>
            <person name="Sanchez-Amat A."/>
        </authorList>
    </citation>
    <scope>NUCLEOTIDE SEQUENCE [LARGE SCALE GENOMIC DNA]</scope>
    <source>
        <strain evidence="12">ATCC 700492 / JCM 21426 / NBRC 103028 / MMB-1</strain>
    </source>
</reference>
<dbReference type="STRING" id="717774.Marme_3115"/>
<dbReference type="PIRSF" id="PIRSF001500">
    <property type="entry name" value="Chor_mut_pdt_Ppr"/>
    <property type="match status" value="1"/>
</dbReference>
<dbReference type="Proteomes" id="UP000001062">
    <property type="component" value="Chromosome"/>
</dbReference>
<dbReference type="SUPFAM" id="SSF55021">
    <property type="entry name" value="ACT-like"/>
    <property type="match status" value="1"/>
</dbReference>
<dbReference type="PATRIC" id="fig|717774.3.peg.3205"/>
<dbReference type="InterPro" id="IPR008242">
    <property type="entry name" value="Chor_mutase/pphenate_deHydtase"/>
</dbReference>
<dbReference type="SUPFAM" id="SSF53850">
    <property type="entry name" value="Periplasmic binding protein-like II"/>
    <property type="match status" value="1"/>
</dbReference>
<dbReference type="PANTHER" id="PTHR21022">
    <property type="entry name" value="PREPHENATE DEHYDRATASE P PROTEIN"/>
    <property type="match status" value="1"/>
</dbReference>
<dbReference type="CDD" id="cd13631">
    <property type="entry name" value="PBP2_Ct-PDT_like"/>
    <property type="match status" value="1"/>
</dbReference>
<evidence type="ECO:0000256" key="8">
    <source>
        <dbReference type="PIRSR" id="PIRSR001500-2"/>
    </source>
</evidence>
<evidence type="ECO:0000256" key="4">
    <source>
        <dbReference type="ARBA" id="ARBA00023141"/>
    </source>
</evidence>
<proteinExistence type="predicted"/>
<accession>F2K2F4</accession>
<dbReference type="GO" id="GO:0004664">
    <property type="term" value="F:prephenate dehydratase activity"/>
    <property type="evidence" value="ECO:0007669"/>
    <property type="project" value="UniProtKB-EC"/>
</dbReference>
<gene>
    <name evidence="11" type="ordered locus">Marme_3115</name>
</gene>
<comment type="catalytic activity">
    <reaction evidence="7">
        <text>prephenate + H(+) = 3-phenylpyruvate + CO2 + H2O</text>
        <dbReference type="Rhea" id="RHEA:21648"/>
        <dbReference type="ChEBI" id="CHEBI:15377"/>
        <dbReference type="ChEBI" id="CHEBI:15378"/>
        <dbReference type="ChEBI" id="CHEBI:16526"/>
        <dbReference type="ChEBI" id="CHEBI:18005"/>
        <dbReference type="ChEBI" id="CHEBI:29934"/>
        <dbReference type="EC" id="4.2.1.51"/>
    </reaction>
</comment>
<dbReference type="GO" id="GO:0009094">
    <property type="term" value="P:L-phenylalanine biosynthetic process"/>
    <property type="evidence" value="ECO:0007669"/>
    <property type="project" value="UniProtKB-UniPathway"/>
</dbReference>
<dbReference type="eggNOG" id="COG0077">
    <property type="taxonomic scope" value="Bacteria"/>
</dbReference>
<keyword evidence="5" id="KW-0584">Phenylalanine biosynthesis</keyword>
<feature type="domain" description="ACT" evidence="10">
    <location>
        <begin position="242"/>
        <end position="319"/>
    </location>
</feature>
<evidence type="ECO:0000256" key="5">
    <source>
        <dbReference type="ARBA" id="ARBA00023222"/>
    </source>
</evidence>
<dbReference type="PROSITE" id="PS51171">
    <property type="entry name" value="PREPHENATE_DEHYDR_3"/>
    <property type="match status" value="1"/>
</dbReference>
<dbReference type="Gene3D" id="3.40.190.10">
    <property type="entry name" value="Periplasmic binding protein-like II"/>
    <property type="match status" value="2"/>
</dbReference>
<dbReference type="HOGENOM" id="CLU_035008_4_2_6"/>
<evidence type="ECO:0000256" key="1">
    <source>
        <dbReference type="ARBA" id="ARBA00004741"/>
    </source>
</evidence>
<keyword evidence="6 11" id="KW-0456">Lyase</keyword>
<keyword evidence="3" id="KW-0028">Amino-acid biosynthesis</keyword>
<evidence type="ECO:0000256" key="6">
    <source>
        <dbReference type="ARBA" id="ARBA00023239"/>
    </source>
</evidence>
<protein>
    <recommendedName>
        <fullName evidence="2">prephenate dehydratase</fullName>
        <ecNumber evidence="2">4.2.1.51</ecNumber>
    </recommendedName>
</protein>
<dbReference type="UniPathway" id="UPA00121">
    <property type="reaction ID" value="UER00345"/>
</dbReference>
<sequence length="328" mass="37181">MYRNTFLSFHRMDLPFHRIGLPFHRIESILKKFMSDHSVSTYKFDPSAANIVAYQGEPGAYSHLACKHSFPDWTAVHCATFSDALTMVENGDAYYAMIPVENSTAGRVEEIYRELKRTELYVVKEHFEPVNHCLLIRESSTTAHIKRVGSHPQALAQCDSNIKALGAVNVAMYDTAGAAKHLSENDDDTLAVISSELAAELYGLQIAKSHFNDVAGNTTRFLVFSRQQKQPEFELDKTYITSFMFRVRNIPAALYKAMGGFATRGINMLKLESYMVNGHFTATQFYVDVEAHFQESKMQAALEELMFFSEEIRILGTYEADSYRKDKA</sequence>
<dbReference type="Gene3D" id="3.30.70.260">
    <property type="match status" value="1"/>
</dbReference>
<evidence type="ECO:0000259" key="10">
    <source>
        <dbReference type="PROSITE" id="PS51671"/>
    </source>
</evidence>
<evidence type="ECO:0000259" key="9">
    <source>
        <dbReference type="PROSITE" id="PS51171"/>
    </source>
</evidence>
<keyword evidence="12" id="KW-1185">Reference proteome</keyword>
<dbReference type="PANTHER" id="PTHR21022:SF19">
    <property type="entry name" value="PREPHENATE DEHYDRATASE-RELATED"/>
    <property type="match status" value="1"/>
</dbReference>
<dbReference type="KEGG" id="mme:Marme_3115"/>
<evidence type="ECO:0000256" key="3">
    <source>
        <dbReference type="ARBA" id="ARBA00022605"/>
    </source>
</evidence>
<name>F2K2F4_MARM1</name>
<feature type="domain" description="Prephenate dehydratase" evidence="9">
    <location>
        <begin position="51"/>
        <end position="226"/>
    </location>
</feature>
<feature type="site" description="Essential for prephenate dehydratase activity" evidence="8">
    <location>
        <position position="219"/>
    </location>
</feature>
<dbReference type="EC" id="4.2.1.51" evidence="2"/>
<dbReference type="GO" id="GO:0005737">
    <property type="term" value="C:cytoplasm"/>
    <property type="evidence" value="ECO:0007669"/>
    <property type="project" value="TreeGrafter"/>
</dbReference>
<dbReference type="CDD" id="cd04905">
    <property type="entry name" value="ACT_CM-PDT"/>
    <property type="match status" value="1"/>
</dbReference>
<evidence type="ECO:0000313" key="11">
    <source>
        <dbReference type="EMBL" id="ADZ92334.1"/>
    </source>
</evidence>
<dbReference type="EMBL" id="CP002583">
    <property type="protein sequence ID" value="ADZ92334.1"/>
    <property type="molecule type" value="Genomic_DNA"/>
</dbReference>